<proteinExistence type="inferred from homology"/>
<comment type="subcellular location">
    <subcellularLocation>
        <location evidence="1">Cell outer membrane</location>
        <topology evidence="1">Multi-pass membrane protein</topology>
    </subcellularLocation>
</comment>
<evidence type="ECO:0000256" key="8">
    <source>
        <dbReference type="ARBA" id="ARBA00023047"/>
    </source>
</evidence>
<dbReference type="GO" id="GO:0015288">
    <property type="term" value="F:porin activity"/>
    <property type="evidence" value="ECO:0007669"/>
    <property type="project" value="UniProtKB-KW"/>
</dbReference>
<keyword evidence="11" id="KW-0472">Membrane</keyword>
<comment type="similarity">
    <text evidence="2">Belongs to the BexD/CtrA/VexA family.</text>
</comment>
<reference evidence="18" key="1">
    <citation type="submission" date="2021-03" db="EMBL/GenBank/DDBJ databases">
        <title>Plesiomonas shigelloides zfcc0051, isolated from zebrafish feces.</title>
        <authorList>
            <person name="Vanderhoek Z."/>
            <person name="Gaulke C."/>
        </authorList>
    </citation>
    <scope>NUCLEOTIDE SEQUENCE</scope>
    <source>
        <strain evidence="18">Zfcc0051</strain>
    </source>
</reference>
<feature type="domain" description="SLBB" evidence="17">
    <location>
        <begin position="503"/>
        <end position="582"/>
    </location>
</feature>
<feature type="domain" description="Soluble ligand binding" evidence="16">
    <location>
        <begin position="215"/>
        <end position="258"/>
    </location>
</feature>
<feature type="domain" description="Soluble ligand binding" evidence="16">
    <location>
        <begin position="599"/>
        <end position="648"/>
    </location>
</feature>
<keyword evidence="12" id="KW-0564">Palmitate</keyword>
<keyword evidence="4" id="KW-1134">Transmembrane beta strand</keyword>
<evidence type="ECO:0000256" key="13">
    <source>
        <dbReference type="ARBA" id="ARBA00023237"/>
    </source>
</evidence>
<dbReference type="InterPro" id="IPR003715">
    <property type="entry name" value="Poly_export_N"/>
</dbReference>
<keyword evidence="8" id="KW-0625">Polysaccharide transport</keyword>
<sequence>MLWLRTLKLTGIGIIALFFSFALYAQPVDDNIKLRPGDLIFINLPGESAFENPFQITRTGNVRLPEVGEVNLLNLTLPQASDKIRQRLKSVYKDLSGFSVSIKERLLLINVMGYVRKPGNYQLPEDANVQLAVESAGGLVPGAQLSNIQVQRNNQKLAFDYKHYLDTGDSSSMPALQTLDTVFVPASPLTGNVQIDFDAATLSKSGDAADAQRAVKVFGEVNTPGAYSLKSGDSVIDMLMRAGGVTRYAGVERIRVISDNQPTLFDLKKFLDTGDKSFLPTLSPGSTIFIPKDEEQIKKGARTVYIMGEVAKPGAYESRPGDSFMDILANAGGPTRYSESRQIRIIRANGSIEPFDLQGYTEGLTKRALPPINPGDAIFIPEKTDINEKSWLKVAPSHAVMVIGQVNKPGRYEWSDEMSLLDLLANAGGPSDKADTSKIQILTTAGNGQAKPLFFDLNNFLKNGGNLSQIPTIRAGYTITVPQLPNDPKDNKSQWVQQAPENSIYIMGQVGAPGRYAFTSEMGFLDILAAADGPTDKADLRNIRIVHRNGNTANVSKLDLSVYFETGDESLLPKVVTGDSIYIPEKDRLWLDTSKESTVRIMGAIGKPGRYRFNESMTLLDLLAEAGGPTSSAYVQKIIVANLSESGKNDQARTFDLLSFMQQPDYSRLPILRAGDTVYIPDTKDSNWSIFMDGMRDVFTMLSVVTLLIKI</sequence>
<feature type="domain" description="Polysaccharide export protein N-terminal" evidence="15">
    <location>
        <begin position="27"/>
        <end position="95"/>
    </location>
</feature>
<gene>
    <name evidence="18" type="ORF">J2R62_12805</name>
</gene>
<evidence type="ECO:0000256" key="12">
    <source>
        <dbReference type="ARBA" id="ARBA00023139"/>
    </source>
</evidence>
<keyword evidence="14" id="KW-0449">Lipoprotein</keyword>
<feature type="domain" description="Soluble ligand binding" evidence="16">
    <location>
        <begin position="110"/>
        <end position="153"/>
    </location>
</feature>
<feature type="domain" description="Soluble ligand binding" evidence="16">
    <location>
        <begin position="400"/>
        <end position="442"/>
    </location>
</feature>
<dbReference type="Gene3D" id="3.10.560.10">
    <property type="entry name" value="Outer membrane lipoprotein wza domain like"/>
    <property type="match status" value="6"/>
</dbReference>
<keyword evidence="7" id="KW-0732">Signal</keyword>
<evidence type="ECO:0000313" key="18">
    <source>
        <dbReference type="EMBL" id="MBO1109076.1"/>
    </source>
</evidence>
<dbReference type="Gene3D" id="3.30.1950.10">
    <property type="entry name" value="wza like domain"/>
    <property type="match status" value="1"/>
</dbReference>
<evidence type="ECO:0000256" key="2">
    <source>
        <dbReference type="ARBA" id="ARBA00009450"/>
    </source>
</evidence>
<evidence type="ECO:0000256" key="14">
    <source>
        <dbReference type="ARBA" id="ARBA00023288"/>
    </source>
</evidence>
<dbReference type="EMBL" id="JAFNAA010000014">
    <property type="protein sequence ID" value="MBO1109076.1"/>
    <property type="molecule type" value="Genomic_DNA"/>
</dbReference>
<keyword evidence="6" id="KW-0812">Transmembrane</keyword>
<dbReference type="InterPro" id="IPR049712">
    <property type="entry name" value="Poly_export"/>
</dbReference>
<feature type="domain" description="Soluble ligand binding" evidence="16">
    <location>
        <begin position="304"/>
        <end position="356"/>
    </location>
</feature>
<dbReference type="GO" id="GO:0009279">
    <property type="term" value="C:cell outer membrane"/>
    <property type="evidence" value="ECO:0007669"/>
    <property type="project" value="UniProtKB-SubCell"/>
</dbReference>
<evidence type="ECO:0000259" key="16">
    <source>
        <dbReference type="Pfam" id="PF10531"/>
    </source>
</evidence>
<dbReference type="PANTHER" id="PTHR33619">
    <property type="entry name" value="POLYSACCHARIDE EXPORT PROTEIN GFCE-RELATED"/>
    <property type="match status" value="1"/>
</dbReference>
<dbReference type="InterPro" id="IPR019554">
    <property type="entry name" value="Soluble_ligand-bd"/>
</dbReference>
<protein>
    <submittedName>
        <fullName evidence="18">SLBB domain-containing protein</fullName>
    </submittedName>
</protein>
<dbReference type="InterPro" id="IPR054765">
    <property type="entry name" value="SLBB_dom"/>
</dbReference>
<dbReference type="GO" id="GO:0015159">
    <property type="term" value="F:polysaccharide transmembrane transporter activity"/>
    <property type="evidence" value="ECO:0007669"/>
    <property type="project" value="InterPro"/>
</dbReference>
<dbReference type="Pfam" id="PF10531">
    <property type="entry name" value="SLBB"/>
    <property type="match status" value="5"/>
</dbReference>
<name>A0A2P1VV48_PLESH</name>
<evidence type="ECO:0000256" key="1">
    <source>
        <dbReference type="ARBA" id="ARBA00004571"/>
    </source>
</evidence>
<keyword evidence="5" id="KW-0762">Sugar transport</keyword>
<dbReference type="GeneID" id="69707138"/>
<evidence type="ECO:0000256" key="9">
    <source>
        <dbReference type="ARBA" id="ARBA00023065"/>
    </source>
</evidence>
<organism evidence="18 19">
    <name type="scientific">Plesiomonas shigelloides</name>
    <name type="common">Aeromonas shigelloides</name>
    <dbReference type="NCBI Taxonomy" id="703"/>
    <lineage>
        <taxon>Bacteria</taxon>
        <taxon>Pseudomonadati</taxon>
        <taxon>Pseudomonadota</taxon>
        <taxon>Gammaproteobacteria</taxon>
        <taxon>Enterobacterales</taxon>
        <taxon>Enterobacteriaceae</taxon>
        <taxon>Plesiomonas</taxon>
    </lineage>
</organism>
<evidence type="ECO:0000256" key="3">
    <source>
        <dbReference type="ARBA" id="ARBA00022448"/>
    </source>
</evidence>
<evidence type="ECO:0000256" key="5">
    <source>
        <dbReference type="ARBA" id="ARBA00022597"/>
    </source>
</evidence>
<keyword evidence="13" id="KW-0998">Cell outer membrane</keyword>
<keyword evidence="3" id="KW-0813">Transport</keyword>
<evidence type="ECO:0000256" key="7">
    <source>
        <dbReference type="ARBA" id="ARBA00022729"/>
    </source>
</evidence>
<evidence type="ECO:0000313" key="19">
    <source>
        <dbReference type="Proteomes" id="UP000664658"/>
    </source>
</evidence>
<comment type="caution">
    <text evidence="18">The sequence shown here is derived from an EMBL/GenBank/DDBJ whole genome shotgun (WGS) entry which is preliminary data.</text>
</comment>
<dbReference type="Proteomes" id="UP000664658">
    <property type="component" value="Unassembled WGS sequence"/>
</dbReference>
<dbReference type="Pfam" id="PF02563">
    <property type="entry name" value="Poly_export"/>
    <property type="match status" value="1"/>
</dbReference>
<dbReference type="RefSeq" id="WP_039044991.1">
    <property type="nucleotide sequence ID" value="NZ_CP027853.1"/>
</dbReference>
<evidence type="ECO:0000256" key="10">
    <source>
        <dbReference type="ARBA" id="ARBA00023114"/>
    </source>
</evidence>
<evidence type="ECO:0000259" key="17">
    <source>
        <dbReference type="Pfam" id="PF22461"/>
    </source>
</evidence>
<keyword evidence="10" id="KW-0626">Porin</keyword>
<evidence type="ECO:0000256" key="4">
    <source>
        <dbReference type="ARBA" id="ARBA00022452"/>
    </source>
</evidence>
<evidence type="ECO:0000256" key="6">
    <source>
        <dbReference type="ARBA" id="ARBA00022692"/>
    </source>
</evidence>
<dbReference type="GO" id="GO:0046930">
    <property type="term" value="C:pore complex"/>
    <property type="evidence" value="ECO:0007669"/>
    <property type="project" value="UniProtKB-KW"/>
</dbReference>
<dbReference type="Pfam" id="PF22461">
    <property type="entry name" value="SLBB_2"/>
    <property type="match status" value="1"/>
</dbReference>
<dbReference type="PANTHER" id="PTHR33619:SF3">
    <property type="entry name" value="POLYSACCHARIDE EXPORT PROTEIN GFCE-RELATED"/>
    <property type="match status" value="1"/>
</dbReference>
<accession>A0A2P1VV48</accession>
<keyword evidence="9" id="KW-0406">Ion transport</keyword>
<dbReference type="AlphaFoldDB" id="A0A2P1VV48"/>
<evidence type="ECO:0000256" key="11">
    <source>
        <dbReference type="ARBA" id="ARBA00023136"/>
    </source>
</evidence>
<dbReference type="GO" id="GO:0006811">
    <property type="term" value="P:monoatomic ion transport"/>
    <property type="evidence" value="ECO:0007669"/>
    <property type="project" value="UniProtKB-KW"/>
</dbReference>
<evidence type="ECO:0000259" key="15">
    <source>
        <dbReference type="Pfam" id="PF02563"/>
    </source>
</evidence>